<organism evidence="7 8">
    <name type="scientific">Kistimonas scapharcae</name>
    <dbReference type="NCBI Taxonomy" id="1036133"/>
    <lineage>
        <taxon>Bacteria</taxon>
        <taxon>Pseudomonadati</taxon>
        <taxon>Pseudomonadota</taxon>
        <taxon>Gammaproteobacteria</taxon>
        <taxon>Oceanospirillales</taxon>
        <taxon>Endozoicomonadaceae</taxon>
        <taxon>Kistimonas</taxon>
    </lineage>
</organism>
<dbReference type="PANTHER" id="PTHR43859:SF4">
    <property type="entry name" value="BUTANOATE--COA LIGASE AAE1-RELATED"/>
    <property type="match status" value="1"/>
</dbReference>
<evidence type="ECO:0000256" key="1">
    <source>
        <dbReference type="ARBA" id="ARBA00006432"/>
    </source>
</evidence>
<dbReference type="GO" id="GO:0016874">
    <property type="term" value="F:ligase activity"/>
    <property type="evidence" value="ECO:0007669"/>
    <property type="project" value="UniProtKB-KW"/>
</dbReference>
<protein>
    <submittedName>
        <fullName evidence="7">3-(Methylthio)propionyl-CoA ligase</fullName>
    </submittedName>
</protein>
<dbReference type="Pfam" id="PF00501">
    <property type="entry name" value="AMP-binding"/>
    <property type="match status" value="1"/>
</dbReference>
<dbReference type="InterPro" id="IPR045851">
    <property type="entry name" value="AMP-bd_C_sf"/>
</dbReference>
<keyword evidence="3" id="KW-0276">Fatty acid metabolism</keyword>
<sequence>MNGLMMDQPLLITMIMQHAETVYPTSEIVSVTQDQGIHRYRYRDCFRRVRQLANAMQRLGMKEGDRIATLAWTDFRHLEIYYAIACAGAICHTVNPRLFEEQILYILNHAADRWIFTDPLFVPLLEKLQPDLEAVEGFVVLTHESAMPETSLKNAIAYETLIDDEPEDFAWPVLDEYTASSLCYTSGTTGNPKGVLYSHRSTLLHAMMVAMSNGLNLSDHDVVMPVVPMFHVNAWGMPHAAPMLGAKLVLPGPKMADGEMLQKLIVTEQVTCSTGVPTIWQALLDYLESSGKRIDCLQEIGVGGSASPASLFERMKQYGVSVHQGWGMTEMSPVGTFNRVRAAVCDKSQSELDTLALKQGTPLFGVQMKIVDEQGNTLPHDGLQMGELCVRAPTVCSRYFQVEGAAESHDEAGWLRTGDIATIDADGYLMITDRRKDLIKSGGEWICSIELENIAMNQPNITAAAVIAVPHNRWGERPLLVAVSKGEPVDKAEMASWYRGKVADWWIPDDIVWIKALPYTATGKLNKRILRDQFCDYFGAASCQPRTSSVV</sequence>
<proteinExistence type="inferred from homology"/>
<dbReference type="Pfam" id="PF13193">
    <property type="entry name" value="AMP-binding_C"/>
    <property type="match status" value="1"/>
</dbReference>
<dbReference type="InterPro" id="IPR000873">
    <property type="entry name" value="AMP-dep_synth/lig_dom"/>
</dbReference>
<evidence type="ECO:0000313" key="8">
    <source>
        <dbReference type="Proteomes" id="UP001500604"/>
    </source>
</evidence>
<reference evidence="8" key="1">
    <citation type="journal article" date="2019" name="Int. J. Syst. Evol. Microbiol.">
        <title>The Global Catalogue of Microorganisms (GCM) 10K type strain sequencing project: providing services to taxonomists for standard genome sequencing and annotation.</title>
        <authorList>
            <consortium name="The Broad Institute Genomics Platform"/>
            <consortium name="The Broad Institute Genome Sequencing Center for Infectious Disease"/>
            <person name="Wu L."/>
            <person name="Ma J."/>
        </authorList>
    </citation>
    <scope>NUCLEOTIDE SEQUENCE [LARGE SCALE GENOMIC DNA]</scope>
    <source>
        <strain evidence="8">JCM 17805</strain>
    </source>
</reference>
<evidence type="ECO:0000313" key="7">
    <source>
        <dbReference type="EMBL" id="GAA4651807.1"/>
    </source>
</evidence>
<dbReference type="EMBL" id="BAABFL010000463">
    <property type="protein sequence ID" value="GAA4651807.1"/>
    <property type="molecule type" value="Genomic_DNA"/>
</dbReference>
<dbReference type="Gene3D" id="3.30.300.30">
    <property type="match status" value="1"/>
</dbReference>
<evidence type="ECO:0000259" key="6">
    <source>
        <dbReference type="Pfam" id="PF13193"/>
    </source>
</evidence>
<dbReference type="RefSeq" id="WP_345198256.1">
    <property type="nucleotide sequence ID" value="NZ_BAABFL010000463.1"/>
</dbReference>
<dbReference type="InterPro" id="IPR025110">
    <property type="entry name" value="AMP-bd_C"/>
</dbReference>
<evidence type="ECO:0000256" key="4">
    <source>
        <dbReference type="ARBA" id="ARBA00023098"/>
    </source>
</evidence>
<gene>
    <name evidence="7" type="ORF">GCM10023116_40910</name>
</gene>
<feature type="domain" description="AMP-binding enzyme C-terminal" evidence="6">
    <location>
        <begin position="450"/>
        <end position="524"/>
    </location>
</feature>
<dbReference type="PANTHER" id="PTHR43859">
    <property type="entry name" value="ACYL-ACTIVATING ENZYME"/>
    <property type="match status" value="1"/>
</dbReference>
<dbReference type="InterPro" id="IPR020845">
    <property type="entry name" value="AMP-binding_CS"/>
</dbReference>
<dbReference type="InterPro" id="IPR042099">
    <property type="entry name" value="ANL_N_sf"/>
</dbReference>
<evidence type="ECO:0000259" key="5">
    <source>
        <dbReference type="Pfam" id="PF00501"/>
    </source>
</evidence>
<dbReference type="SUPFAM" id="SSF56801">
    <property type="entry name" value="Acetyl-CoA synthetase-like"/>
    <property type="match status" value="1"/>
</dbReference>
<evidence type="ECO:0000256" key="2">
    <source>
        <dbReference type="ARBA" id="ARBA00022598"/>
    </source>
</evidence>
<dbReference type="PROSITE" id="PS00455">
    <property type="entry name" value="AMP_BINDING"/>
    <property type="match status" value="1"/>
</dbReference>
<keyword evidence="8" id="KW-1185">Reference proteome</keyword>
<comment type="similarity">
    <text evidence="1">Belongs to the ATP-dependent AMP-binding enzyme family.</text>
</comment>
<evidence type="ECO:0000256" key="3">
    <source>
        <dbReference type="ARBA" id="ARBA00022832"/>
    </source>
</evidence>
<accession>A0ABP8V7F0</accession>
<comment type="caution">
    <text evidence="7">The sequence shown here is derived from an EMBL/GenBank/DDBJ whole genome shotgun (WGS) entry which is preliminary data.</text>
</comment>
<dbReference type="Proteomes" id="UP001500604">
    <property type="component" value="Unassembled WGS sequence"/>
</dbReference>
<dbReference type="NCBIfam" id="NF004837">
    <property type="entry name" value="PRK06187.1"/>
    <property type="match status" value="1"/>
</dbReference>
<keyword evidence="2 7" id="KW-0436">Ligase</keyword>
<dbReference type="Gene3D" id="3.40.50.12780">
    <property type="entry name" value="N-terminal domain of ligase-like"/>
    <property type="match status" value="1"/>
</dbReference>
<name>A0ABP8V7F0_9GAMM</name>
<keyword evidence="4" id="KW-0443">Lipid metabolism</keyword>
<feature type="domain" description="AMP-dependent synthetase/ligase" evidence="5">
    <location>
        <begin position="33"/>
        <end position="400"/>
    </location>
</feature>
<dbReference type="CDD" id="cd12119">
    <property type="entry name" value="ttLC_FACS_AlkK_like"/>
    <property type="match status" value="1"/>
</dbReference>